<gene>
    <name evidence="2" type="ORF">FOL01_0472</name>
</gene>
<name>A0A1L6R9W4_9LACO</name>
<dbReference type="Pfam" id="PF04531">
    <property type="entry name" value="Phage_holin_1"/>
    <property type="match status" value="1"/>
</dbReference>
<keyword evidence="1" id="KW-0472">Membrane</keyword>
<dbReference type="RefSeq" id="WP_156834976.1">
    <property type="nucleotide sequence ID" value="NZ_CP014332.1"/>
</dbReference>
<proteinExistence type="predicted"/>
<keyword evidence="1" id="KW-1133">Transmembrane helix</keyword>
<feature type="transmembrane region" description="Helical" evidence="1">
    <location>
        <begin position="20"/>
        <end position="41"/>
    </location>
</feature>
<dbReference type="AlphaFoldDB" id="A0A1L6R9W4"/>
<keyword evidence="3" id="KW-1185">Reference proteome</keyword>
<dbReference type="EMBL" id="CP014332">
    <property type="protein sequence ID" value="APS41331.1"/>
    <property type="molecule type" value="Genomic_DNA"/>
</dbReference>
<evidence type="ECO:0000313" key="2">
    <source>
        <dbReference type="EMBL" id="APS41331.1"/>
    </source>
</evidence>
<dbReference type="InterPro" id="IPR006485">
    <property type="entry name" value="Phage-like_holin"/>
</dbReference>
<evidence type="ECO:0000256" key="1">
    <source>
        <dbReference type="SAM" id="Phobius"/>
    </source>
</evidence>
<feature type="transmembrane region" description="Helical" evidence="1">
    <location>
        <begin position="47"/>
        <end position="67"/>
    </location>
</feature>
<protein>
    <submittedName>
        <fullName evidence="2">Prophage Lp2 protein 58</fullName>
    </submittedName>
</protein>
<organism evidence="2 3">
    <name type="scientific">Weissella jogaejeotgali</name>
    <dbReference type="NCBI Taxonomy" id="1631871"/>
    <lineage>
        <taxon>Bacteria</taxon>
        <taxon>Bacillati</taxon>
        <taxon>Bacillota</taxon>
        <taxon>Bacilli</taxon>
        <taxon>Lactobacillales</taxon>
        <taxon>Lactobacillaceae</taxon>
        <taxon>Weissella</taxon>
    </lineage>
</organism>
<accession>A0A1L6R9W4</accession>
<reference evidence="2 3" key="1">
    <citation type="submission" date="2016-02" db="EMBL/GenBank/DDBJ databases">
        <title>Complete Genome Sequence of Weissella jogaejeotgali FOL01.</title>
        <authorList>
            <person name="Lee J.-H."/>
            <person name="Ku H.-J."/>
        </authorList>
    </citation>
    <scope>NUCLEOTIDE SEQUENCE [LARGE SCALE GENOMIC DNA]</scope>
    <source>
        <strain evidence="2 3">FOL01</strain>
    </source>
</reference>
<sequence length="98" mass="10204">MLQKINNALKNPDGSYSGKVVAGLVSLLIVLVQQVFAVFGIKFSGDWNAIVAVVNTVLTILGALGVLSGGGVVEAPTTVKLEDPVKVTQVPDTTEQLK</sequence>
<dbReference type="STRING" id="1631871.FOL01_0472"/>
<evidence type="ECO:0000313" key="3">
    <source>
        <dbReference type="Proteomes" id="UP000185473"/>
    </source>
</evidence>
<dbReference type="KEGG" id="wjo:FOL01_0472"/>
<dbReference type="Proteomes" id="UP000185473">
    <property type="component" value="Chromosome"/>
</dbReference>
<keyword evidence="1" id="KW-0812">Transmembrane</keyword>